<dbReference type="AlphaFoldDB" id="A0A6A5FVJ6"/>
<evidence type="ECO:0000313" key="3">
    <source>
        <dbReference type="Proteomes" id="UP000483820"/>
    </source>
</evidence>
<dbReference type="GeneID" id="9818633"/>
<evidence type="ECO:0000313" key="2">
    <source>
        <dbReference type="EMBL" id="KAF1746638.1"/>
    </source>
</evidence>
<name>A0A6A5FVJ6_CAERE</name>
<accession>A0A6A5FVJ6</accession>
<organism evidence="2 3">
    <name type="scientific">Caenorhabditis remanei</name>
    <name type="common">Caenorhabditis vulgaris</name>
    <dbReference type="NCBI Taxonomy" id="31234"/>
    <lineage>
        <taxon>Eukaryota</taxon>
        <taxon>Metazoa</taxon>
        <taxon>Ecdysozoa</taxon>
        <taxon>Nematoda</taxon>
        <taxon>Chromadorea</taxon>
        <taxon>Rhabditida</taxon>
        <taxon>Rhabditina</taxon>
        <taxon>Rhabditomorpha</taxon>
        <taxon>Rhabditoidea</taxon>
        <taxon>Rhabditidae</taxon>
        <taxon>Peloderinae</taxon>
        <taxon>Caenorhabditis</taxon>
    </lineage>
</organism>
<keyword evidence="1" id="KW-1133">Transmembrane helix</keyword>
<dbReference type="EMBL" id="WUAV01000006">
    <property type="protein sequence ID" value="KAF1746638.1"/>
    <property type="molecule type" value="Genomic_DNA"/>
</dbReference>
<dbReference type="RefSeq" id="XP_053578796.1">
    <property type="nucleotide sequence ID" value="XM_053735230.1"/>
</dbReference>
<keyword evidence="1" id="KW-0812">Transmembrane</keyword>
<dbReference type="Proteomes" id="UP000483820">
    <property type="component" value="Chromosome X"/>
</dbReference>
<protein>
    <submittedName>
        <fullName evidence="2">Uncharacterized protein</fullName>
    </submittedName>
</protein>
<evidence type="ECO:0000256" key="1">
    <source>
        <dbReference type="SAM" id="Phobius"/>
    </source>
</evidence>
<gene>
    <name evidence="2" type="ORF">GCK72_023095</name>
</gene>
<sequence>MHSYIIFCYFTNAIVYGNSFITTRIPLQTADNGTIAEYFPRNCDNGGSVCDLLIVSHAMHYNFAYAQKESKFLHLWIMFIAMIAVDSFLTILTVSNMIIAVYNLEKQYKGILFFIPYANDVLIFHQPFLFVVSSTVSTSASPSPASLFAFDYQNDSTGGSSMNAVSN</sequence>
<keyword evidence="1" id="KW-0472">Membrane</keyword>
<dbReference type="KEGG" id="crq:GCK72_023095"/>
<reference evidence="2 3" key="1">
    <citation type="submission" date="2019-12" db="EMBL/GenBank/DDBJ databases">
        <title>Chromosome-level assembly of the Caenorhabditis remanei genome.</title>
        <authorList>
            <person name="Teterina A.A."/>
            <person name="Willis J.H."/>
            <person name="Phillips P.C."/>
        </authorList>
    </citation>
    <scope>NUCLEOTIDE SEQUENCE [LARGE SCALE GENOMIC DNA]</scope>
    <source>
        <strain evidence="2 3">PX506</strain>
        <tissue evidence="2">Whole organism</tissue>
    </source>
</reference>
<dbReference type="CTD" id="9818633"/>
<comment type="caution">
    <text evidence="2">The sequence shown here is derived from an EMBL/GenBank/DDBJ whole genome shotgun (WGS) entry which is preliminary data.</text>
</comment>
<feature type="transmembrane region" description="Helical" evidence="1">
    <location>
        <begin position="75"/>
        <end position="102"/>
    </location>
</feature>
<proteinExistence type="predicted"/>